<gene>
    <name evidence="2" type="ORF">MtrunA17_Chr1g0149201</name>
</gene>
<evidence type="ECO:0000259" key="1">
    <source>
        <dbReference type="Pfam" id="PF20235"/>
    </source>
</evidence>
<reference evidence="3" key="1">
    <citation type="journal article" date="2018" name="Nat. Plants">
        <title>Whole-genome landscape of Medicago truncatula symbiotic genes.</title>
        <authorList>
            <person name="Pecrix Y."/>
            <person name="Staton S.E."/>
            <person name="Sallet E."/>
            <person name="Lelandais-Briere C."/>
            <person name="Moreau S."/>
            <person name="Carrere S."/>
            <person name="Blein T."/>
            <person name="Jardinaud M.F."/>
            <person name="Latrasse D."/>
            <person name="Zouine M."/>
            <person name="Zahm M."/>
            <person name="Kreplak J."/>
            <person name="Mayjonade B."/>
            <person name="Satge C."/>
            <person name="Perez M."/>
            <person name="Cauet S."/>
            <person name="Marande W."/>
            <person name="Chantry-Darmon C."/>
            <person name="Lopez-Roques C."/>
            <person name="Bouchez O."/>
            <person name="Berard A."/>
            <person name="Debelle F."/>
            <person name="Munos S."/>
            <person name="Bendahmane A."/>
            <person name="Berges H."/>
            <person name="Niebel A."/>
            <person name="Buitink J."/>
            <person name="Frugier F."/>
            <person name="Benhamed M."/>
            <person name="Crespi M."/>
            <person name="Gouzy J."/>
            <person name="Gamas P."/>
        </authorList>
    </citation>
    <scope>NUCLEOTIDE SEQUENCE [LARGE SCALE GENOMIC DNA]</scope>
    <source>
        <strain evidence="3">cv. Jemalong A17</strain>
    </source>
</reference>
<evidence type="ECO:0000313" key="3">
    <source>
        <dbReference type="Proteomes" id="UP000265566"/>
    </source>
</evidence>
<evidence type="ECO:0000313" key="2">
    <source>
        <dbReference type="EMBL" id="RHN76927.1"/>
    </source>
</evidence>
<dbReference type="AlphaFoldDB" id="A0A396JPG5"/>
<dbReference type="Proteomes" id="UP000265566">
    <property type="component" value="Chromosome 1"/>
</dbReference>
<comment type="caution">
    <text evidence="2">The sequence shown here is derived from an EMBL/GenBank/DDBJ whole genome shotgun (WGS) entry which is preliminary data.</text>
</comment>
<dbReference type="PANTHER" id="PTHR46405">
    <property type="entry name" value="OS05G0141500 PROTEIN"/>
    <property type="match status" value="1"/>
</dbReference>
<accession>A0A396JPG5</accession>
<dbReference type="PANTHER" id="PTHR46405:SF4">
    <property type="entry name" value="E3 UBIQUITIN-PROTEIN LIGASE RF298-RELATED"/>
    <property type="match status" value="1"/>
</dbReference>
<dbReference type="InterPro" id="IPR046527">
    <property type="entry name" value="PIR2-like_helical"/>
</dbReference>
<dbReference type="EMBL" id="PSQE01000001">
    <property type="protein sequence ID" value="RHN76927.1"/>
    <property type="molecule type" value="Genomic_DNA"/>
</dbReference>
<proteinExistence type="predicted"/>
<dbReference type="Pfam" id="PF20235">
    <property type="entry name" value="PIR2-like_helical"/>
    <property type="match status" value="1"/>
</dbReference>
<dbReference type="InterPro" id="IPR046934">
    <property type="entry name" value="PIR2-like"/>
</dbReference>
<name>A0A396JPG5_MEDTR</name>
<protein>
    <recommendedName>
        <fullName evidence="1">PIR2-like helical domain-containing protein</fullName>
    </recommendedName>
</protein>
<organism evidence="2 3">
    <name type="scientific">Medicago truncatula</name>
    <name type="common">Barrel medic</name>
    <name type="synonym">Medicago tribuloides</name>
    <dbReference type="NCBI Taxonomy" id="3880"/>
    <lineage>
        <taxon>Eukaryota</taxon>
        <taxon>Viridiplantae</taxon>
        <taxon>Streptophyta</taxon>
        <taxon>Embryophyta</taxon>
        <taxon>Tracheophyta</taxon>
        <taxon>Spermatophyta</taxon>
        <taxon>Magnoliopsida</taxon>
        <taxon>eudicotyledons</taxon>
        <taxon>Gunneridae</taxon>
        <taxon>Pentapetalae</taxon>
        <taxon>rosids</taxon>
        <taxon>fabids</taxon>
        <taxon>Fabales</taxon>
        <taxon>Fabaceae</taxon>
        <taxon>Papilionoideae</taxon>
        <taxon>50 kb inversion clade</taxon>
        <taxon>NPAAA clade</taxon>
        <taxon>Hologalegina</taxon>
        <taxon>IRL clade</taxon>
        <taxon>Trifolieae</taxon>
        <taxon>Medicago</taxon>
    </lineage>
</organism>
<sequence>MAVSRKFLYTKGDPLTNIVYNTLNTLKGKATENTADFVFQNTKQLLRHSLVEMVGVHRELKPSLTVTEAMWEFLVHCTRRSTEWW</sequence>
<feature type="domain" description="PIR2-like helical" evidence="1">
    <location>
        <begin position="9"/>
        <end position="75"/>
    </location>
</feature>
<dbReference type="Gramene" id="rna320">
    <property type="protein sequence ID" value="RHN76927.1"/>
    <property type="gene ID" value="gene320"/>
</dbReference>